<dbReference type="GO" id="GO:0000455">
    <property type="term" value="P:enzyme-directed rRNA pseudouridine synthesis"/>
    <property type="evidence" value="ECO:0007669"/>
    <property type="project" value="TreeGrafter"/>
</dbReference>
<keyword evidence="5" id="KW-1185">Reference proteome</keyword>
<evidence type="ECO:0000259" key="3">
    <source>
        <dbReference type="Pfam" id="PF00849"/>
    </source>
</evidence>
<evidence type="ECO:0000313" key="5">
    <source>
        <dbReference type="Proteomes" id="UP000054498"/>
    </source>
</evidence>
<protein>
    <submittedName>
        <fullName evidence="4">Ribosomal large subunit pseudouridine synthase D</fullName>
        <ecNumber evidence="4">5.4.99.12</ecNumber>
    </submittedName>
</protein>
<feature type="compositionally biased region" description="Polar residues" evidence="2">
    <location>
        <begin position="42"/>
        <end position="51"/>
    </location>
</feature>
<dbReference type="Pfam" id="PF00849">
    <property type="entry name" value="PseudoU_synth_2"/>
    <property type="match status" value="1"/>
</dbReference>
<dbReference type="STRING" id="145388.A0A0D2MME8"/>
<sequence>MTAARKACRRRRVLVDGATSGCGAQVCVGQLLQVLEPVEQPGSFSTDPQQRGQRRPRATPPPPGIHIPILFDDDYITAVVKPWGIKCHGYGSHHLAAYVRALVPPSNQAEALPGGAHPAHRLDQLTGGVMLFVKTRPAAAALARQFEARHVRKQYRALVAGRLDGPPGGGPIIIDHPVEGRPAHTEVRVASHSRCLRYGGWITTVDLVPRTGRRHQLRRHLAICLGHPILGDPLYTRWAGGAAGEAAAEAALMAAPPDELRARMQAADGGGGGGEGNEVELLKGWGMALWAGAIELEHPVTGEDMSWSLPEPARFEKLRAQQAARWEKFYGVGAVDGAPSSPERVSPSL</sequence>
<evidence type="ECO:0000313" key="4">
    <source>
        <dbReference type="EMBL" id="KIZ01722.1"/>
    </source>
</evidence>
<dbReference type="PANTHER" id="PTHR21600:SF87">
    <property type="entry name" value="RNA PSEUDOURIDYLATE SYNTHASE DOMAIN-CONTAINING PROTEIN 1"/>
    <property type="match status" value="1"/>
</dbReference>
<dbReference type="InterPro" id="IPR050188">
    <property type="entry name" value="RluA_PseudoU_synthase"/>
</dbReference>
<dbReference type="InterPro" id="IPR020103">
    <property type="entry name" value="PsdUridine_synth_cat_dom_sf"/>
</dbReference>
<dbReference type="CDD" id="cd02869">
    <property type="entry name" value="PseudoU_synth_RluA_like"/>
    <property type="match status" value="1"/>
</dbReference>
<dbReference type="GO" id="GO:0160147">
    <property type="term" value="F:tRNA pseudouridine(38-40) synthase activity"/>
    <property type="evidence" value="ECO:0007669"/>
    <property type="project" value="UniProtKB-EC"/>
</dbReference>
<accession>A0A0D2MME8</accession>
<dbReference type="SUPFAM" id="SSF55120">
    <property type="entry name" value="Pseudouridine synthase"/>
    <property type="match status" value="1"/>
</dbReference>
<gene>
    <name evidence="4" type="ORF">MNEG_6236</name>
</gene>
<dbReference type="RefSeq" id="XP_013900741.1">
    <property type="nucleotide sequence ID" value="XM_014045287.1"/>
</dbReference>
<evidence type="ECO:0000256" key="2">
    <source>
        <dbReference type="SAM" id="MobiDB-lite"/>
    </source>
</evidence>
<dbReference type="AlphaFoldDB" id="A0A0D2MME8"/>
<dbReference type="InterPro" id="IPR006145">
    <property type="entry name" value="PsdUridine_synth_RsuA/RluA"/>
</dbReference>
<name>A0A0D2MME8_9CHLO</name>
<evidence type="ECO:0000256" key="1">
    <source>
        <dbReference type="ARBA" id="ARBA00010876"/>
    </source>
</evidence>
<dbReference type="PANTHER" id="PTHR21600">
    <property type="entry name" value="MITOCHONDRIAL RNA PSEUDOURIDINE SYNTHASE"/>
    <property type="match status" value="1"/>
</dbReference>
<feature type="region of interest" description="Disordered" evidence="2">
    <location>
        <begin position="40"/>
        <end position="64"/>
    </location>
</feature>
<comment type="similarity">
    <text evidence="1">Belongs to the pseudouridine synthase RluA family.</text>
</comment>
<dbReference type="Proteomes" id="UP000054498">
    <property type="component" value="Unassembled WGS sequence"/>
</dbReference>
<feature type="domain" description="Pseudouridine synthase RsuA/RluA-like" evidence="3">
    <location>
        <begin position="78"/>
        <end position="222"/>
    </location>
</feature>
<proteinExistence type="inferred from homology"/>
<dbReference type="GO" id="GO:0003723">
    <property type="term" value="F:RNA binding"/>
    <property type="evidence" value="ECO:0007669"/>
    <property type="project" value="InterPro"/>
</dbReference>
<keyword evidence="4" id="KW-0413">Isomerase</keyword>
<dbReference type="Gene3D" id="3.30.2350.10">
    <property type="entry name" value="Pseudouridine synthase"/>
    <property type="match status" value="1"/>
</dbReference>
<dbReference type="EC" id="5.4.99.12" evidence="4"/>
<dbReference type="KEGG" id="mng:MNEG_6236"/>
<dbReference type="EMBL" id="KK101216">
    <property type="protein sequence ID" value="KIZ01722.1"/>
    <property type="molecule type" value="Genomic_DNA"/>
</dbReference>
<dbReference type="OrthoDB" id="424794at2759"/>
<dbReference type="GeneID" id="25739112"/>
<organism evidence="4 5">
    <name type="scientific">Monoraphidium neglectum</name>
    <dbReference type="NCBI Taxonomy" id="145388"/>
    <lineage>
        <taxon>Eukaryota</taxon>
        <taxon>Viridiplantae</taxon>
        <taxon>Chlorophyta</taxon>
        <taxon>core chlorophytes</taxon>
        <taxon>Chlorophyceae</taxon>
        <taxon>CS clade</taxon>
        <taxon>Sphaeropleales</taxon>
        <taxon>Selenastraceae</taxon>
        <taxon>Monoraphidium</taxon>
    </lineage>
</organism>
<reference evidence="4 5" key="1">
    <citation type="journal article" date="2013" name="BMC Genomics">
        <title>Reconstruction of the lipid metabolism for the microalga Monoraphidium neglectum from its genome sequence reveals characteristics suitable for biofuel production.</title>
        <authorList>
            <person name="Bogen C."/>
            <person name="Al-Dilaimi A."/>
            <person name="Albersmeier A."/>
            <person name="Wichmann J."/>
            <person name="Grundmann M."/>
            <person name="Rupp O."/>
            <person name="Lauersen K.J."/>
            <person name="Blifernez-Klassen O."/>
            <person name="Kalinowski J."/>
            <person name="Goesmann A."/>
            <person name="Mussgnug J.H."/>
            <person name="Kruse O."/>
        </authorList>
    </citation>
    <scope>NUCLEOTIDE SEQUENCE [LARGE SCALE GENOMIC DNA]</scope>
    <source>
        <strain evidence="4 5">SAG 48.87</strain>
    </source>
</reference>